<dbReference type="GeneID" id="18910458"/>
<proteinExistence type="predicted"/>
<reference evidence="2 3" key="1">
    <citation type="journal article" date="2012" name="BMC Genomics">
        <title>Comparative genomics of the white-rot fungi, Phanerochaete carnosa and P. chrysosporium, to elucidate the genetic basis of the distinct wood types they colonize.</title>
        <authorList>
            <person name="Suzuki H."/>
            <person name="MacDonald J."/>
            <person name="Syed K."/>
            <person name="Salamov A."/>
            <person name="Hori C."/>
            <person name="Aerts A."/>
            <person name="Henrissat B."/>
            <person name="Wiebenga A."/>
            <person name="vanKuyk P.A."/>
            <person name="Barry K."/>
            <person name="Lindquist E."/>
            <person name="LaButti K."/>
            <person name="Lapidus A."/>
            <person name="Lucas S."/>
            <person name="Coutinho P."/>
            <person name="Gong Y."/>
            <person name="Samejima M."/>
            <person name="Mahadevan R."/>
            <person name="Abou-Zaid M."/>
            <person name="de Vries R.P."/>
            <person name="Igarashi K."/>
            <person name="Yadav J.S."/>
            <person name="Grigoriev I.V."/>
            <person name="Master E.R."/>
        </authorList>
    </citation>
    <scope>NUCLEOTIDE SEQUENCE [LARGE SCALE GENOMIC DNA]</scope>
    <source>
        <strain evidence="2 3">HHB-10118-sp</strain>
    </source>
</reference>
<evidence type="ECO:0000313" key="2">
    <source>
        <dbReference type="EMBL" id="EKM51362.1"/>
    </source>
</evidence>
<keyword evidence="2" id="KW-0808">Transferase</keyword>
<dbReference type="RefSeq" id="XP_007400506.1">
    <property type="nucleotide sequence ID" value="XM_007400444.1"/>
</dbReference>
<accession>K5WM65</accession>
<dbReference type="KEGG" id="pco:PHACADRAFT_187889"/>
<dbReference type="GO" id="GO:0016740">
    <property type="term" value="F:transferase activity"/>
    <property type="evidence" value="ECO:0007669"/>
    <property type="project" value="UniProtKB-KW"/>
</dbReference>
<dbReference type="HOGENOM" id="CLU_725826_0_0_1"/>
<gene>
    <name evidence="2" type="ORF">PHACADRAFT_187889</name>
</gene>
<dbReference type="AlphaFoldDB" id="K5WM65"/>
<dbReference type="Proteomes" id="UP000008370">
    <property type="component" value="Unassembled WGS sequence"/>
</dbReference>
<keyword evidence="3" id="KW-1185">Reference proteome</keyword>
<dbReference type="InParanoid" id="K5WM65"/>
<evidence type="ECO:0000256" key="1">
    <source>
        <dbReference type="SAM" id="MobiDB-lite"/>
    </source>
</evidence>
<name>K5WM65_PHACS</name>
<organism evidence="2 3">
    <name type="scientific">Phanerochaete carnosa (strain HHB-10118-sp)</name>
    <name type="common">White-rot fungus</name>
    <name type="synonym">Peniophora carnosa</name>
    <dbReference type="NCBI Taxonomy" id="650164"/>
    <lineage>
        <taxon>Eukaryota</taxon>
        <taxon>Fungi</taxon>
        <taxon>Dikarya</taxon>
        <taxon>Basidiomycota</taxon>
        <taxon>Agaricomycotina</taxon>
        <taxon>Agaricomycetes</taxon>
        <taxon>Polyporales</taxon>
        <taxon>Phanerochaetaceae</taxon>
        <taxon>Phanerochaete</taxon>
    </lineage>
</organism>
<protein>
    <submittedName>
        <fullName evidence="2">Glycosyltransferase family 49 protein</fullName>
    </submittedName>
</protein>
<evidence type="ECO:0000313" key="3">
    <source>
        <dbReference type="Proteomes" id="UP000008370"/>
    </source>
</evidence>
<dbReference type="OrthoDB" id="411524at2759"/>
<feature type="region of interest" description="Disordered" evidence="1">
    <location>
        <begin position="1"/>
        <end position="44"/>
    </location>
</feature>
<dbReference type="EMBL" id="JH930477">
    <property type="protein sequence ID" value="EKM51362.1"/>
    <property type="molecule type" value="Genomic_DNA"/>
</dbReference>
<sequence length="381" mass="42022">MKGPEEEDSEDKVSPKQKLTADEVPAQHLAKKKARTTAEVQSPTDSPQLMVIVGNTLYNQESTSVAHICTDSMEFTASEATLPPCSPPDDVALSTSEYLSASAPLSPAPAAPCPGSAVQSAVSESLSGADSSLTSVPLPPAEAFADLETQHGKPTDIDNSAYSNASITLGTHIVDHWDQWHLQISAKRAARPALQEPMQLLSEILAELINSTPTMEAELDKWRNTPTKPGATSVKQHSKLVASYDRFTRLAISHALWAPEHNNSHCAQHLSTPSNSHSLYEYEVTMYQSAYEPYVHVHRHQCHECFTGYGANKVGHLLEMYQKGNEHESDKYEDEAEQEEVSHHSSCPSLYCAADHTSRSENTTWLYSNYWDEARLRYTSK</sequence>
<feature type="compositionally biased region" description="Acidic residues" evidence="1">
    <location>
        <begin position="1"/>
        <end position="10"/>
    </location>
</feature>